<keyword evidence="6" id="KW-1185">Reference proteome</keyword>
<dbReference type="SUPFAM" id="SSF110296">
    <property type="entry name" value="Oligoxyloglucan reducing end-specific cellobiohydrolase"/>
    <property type="match status" value="1"/>
</dbReference>
<organism evidence="5 6">
    <name type="scientific">Flavihumibacter stibioxidans</name>
    <dbReference type="NCBI Taxonomy" id="1834163"/>
    <lineage>
        <taxon>Bacteria</taxon>
        <taxon>Pseudomonadati</taxon>
        <taxon>Bacteroidota</taxon>
        <taxon>Chitinophagia</taxon>
        <taxon>Chitinophagales</taxon>
        <taxon>Chitinophagaceae</taxon>
        <taxon>Flavihumibacter</taxon>
    </lineage>
</organism>
<dbReference type="GO" id="GO:0016787">
    <property type="term" value="F:hydrolase activity"/>
    <property type="evidence" value="ECO:0007669"/>
    <property type="project" value="UniProtKB-KW"/>
</dbReference>
<dbReference type="CDD" id="cd15482">
    <property type="entry name" value="Sialidase_non-viral"/>
    <property type="match status" value="2"/>
</dbReference>
<dbReference type="PANTHER" id="PTHR12106">
    <property type="entry name" value="SORTILIN RELATED"/>
    <property type="match status" value="1"/>
</dbReference>
<keyword evidence="3" id="KW-0732">Signal</keyword>
<name>A0ABR7M960_9BACT</name>
<comment type="caution">
    <text evidence="5">The sequence shown here is derived from an EMBL/GenBank/DDBJ whole genome shotgun (WGS) entry which is preliminary data.</text>
</comment>
<dbReference type="RefSeq" id="WP_187256391.1">
    <property type="nucleotide sequence ID" value="NZ_JBHULF010000014.1"/>
</dbReference>
<keyword evidence="5" id="KW-0378">Hydrolase</keyword>
<dbReference type="InterPro" id="IPR036278">
    <property type="entry name" value="Sialidase_sf"/>
</dbReference>
<protein>
    <submittedName>
        <fullName evidence="5">Glycosyl hydrolase</fullName>
    </submittedName>
</protein>
<evidence type="ECO:0000259" key="4">
    <source>
        <dbReference type="Pfam" id="PF15902"/>
    </source>
</evidence>
<feature type="coiled-coil region" evidence="2">
    <location>
        <begin position="962"/>
        <end position="989"/>
    </location>
</feature>
<feature type="chain" id="PRO_5045951944" evidence="3">
    <location>
        <begin position="19"/>
        <end position="1069"/>
    </location>
</feature>
<dbReference type="Gene3D" id="2.130.10.10">
    <property type="entry name" value="YVTN repeat-like/Quinoprotein amine dehydrogenase"/>
    <property type="match status" value="4"/>
</dbReference>
<dbReference type="PANTHER" id="PTHR12106:SF27">
    <property type="entry name" value="SORTILIN-RELATED RECEPTOR"/>
    <property type="match status" value="1"/>
</dbReference>
<feature type="domain" description="Sortilin N-terminal" evidence="4">
    <location>
        <begin position="81"/>
        <end position="203"/>
    </location>
</feature>
<dbReference type="InterPro" id="IPR050310">
    <property type="entry name" value="VPS10-sortilin"/>
</dbReference>
<keyword evidence="1" id="KW-0677">Repeat</keyword>
<dbReference type="EMBL" id="MBUA01000012">
    <property type="protein sequence ID" value="MBC6491064.1"/>
    <property type="molecule type" value="Genomic_DNA"/>
</dbReference>
<proteinExistence type="predicted"/>
<gene>
    <name evidence="5" type="ORF">BC349_08480</name>
</gene>
<reference evidence="5 6" key="1">
    <citation type="submission" date="2016-07" db="EMBL/GenBank/DDBJ databases">
        <title>Genome analysis of Flavihumibacter stibioxidans YS-17.</title>
        <authorList>
            <person name="Shi K."/>
            <person name="Han Y."/>
            <person name="Wang G."/>
        </authorList>
    </citation>
    <scope>NUCLEOTIDE SEQUENCE [LARGE SCALE GENOMIC DNA]</scope>
    <source>
        <strain evidence="5 6">YS-17</strain>
    </source>
</reference>
<sequence>MRITLSLALLLLLGGAHAQSKKKTVAKNPAVAAATGIQPDEALRTVKFRNIGPFRGGRSVTATGVRGNDKLYYMGTTGGGVWKTADAGISWTNISDGFFNTGSVGAIAVAESDPNIIYVGMGEHAPRGVMTSYGDGVYKSTDGGRSWKHSGLPASRQIAAIRIHPKNPDLVYVAVQGALNGPSEDRGIYMSEDGGQNWNKVLYVNASTGCSDLSMDQQNPRILYAAMWEHHRLPWEVKSGGPGSGLYKSTDGGRSWKKLDNGIPKELGKMAIEVSRSNPDKVYALIESDTYKEQGGLFVSENGGASFNRVSKDHRLISRAWYYIELAVDPQNENIVHSLGAEWLKSIDGGRTWSTLNTAHGDYHQLWINPANPSNLIMADDGGASVSFNGGQSWSSLNNQPTAQLYRINVDNKFPYQVYAGQQDNTSLSIESRNVWGGSIGERNWFYSAGGESAFLAFDPDNPRYVMGGSYQGTIELADMEVKDGKGVMPVPLQYQSIMPKEMKYRFNWNAPIIWSKLDGGTFYHAGNRLFKTTNLGKTWTVISPDLTRHDTSRMGRSGIPYTNEGAGGENYATISYVKESPREPGVIWTGSDDGLVHLTRDNGRSWTNVTPAGLPECLVNSIEVSPHDKSTVYIACTRYKLNDFSPMLYRSTDYGKTWTRIDNGIPTGAYTRVIREDDQRRGLLFAGTETGLYISWDNGQQWTKSQLGLPVTPVTDLRVHQGNLIAATMGRAFWILDDLYMVRNFDKLQKGAALQLFGPASLYRLAGGSALNAVGSTDDPKPATPLSEGTNAPTSAVFYYHLPAGSDSVALSLTIRNARGELVRQYSDSADPAFVEYPGGPRADPLLPKKTGLNRFTWNLRYSTYPGVPTAYIEGSWDGHRAPPGNYVAELKAGGQVVKHDFTILADPRMKASQADYDEQHEWLTKVEDGLRDVHHSVLKMRVAKAQVADLLKLIGDKPAYAELKSSATTLRDRMEKWEEDLVQNRTQSYDDIINFVNKLSADYFFLKGEMDSNIPFVTDGQKEQFRTLEATWKPLKSEYTNIVTSALPALNAMCRKLGIERVMMPVE</sequence>
<dbReference type="SUPFAM" id="SSF50939">
    <property type="entry name" value="Sialidases"/>
    <property type="match status" value="2"/>
</dbReference>
<feature type="signal peptide" evidence="3">
    <location>
        <begin position="1"/>
        <end position="18"/>
    </location>
</feature>
<dbReference type="Pfam" id="PF15902">
    <property type="entry name" value="Sortilin-Vps10"/>
    <property type="match status" value="1"/>
</dbReference>
<dbReference type="Proteomes" id="UP000765802">
    <property type="component" value="Unassembled WGS sequence"/>
</dbReference>
<dbReference type="InterPro" id="IPR031778">
    <property type="entry name" value="Sortilin_N"/>
</dbReference>
<evidence type="ECO:0000256" key="1">
    <source>
        <dbReference type="ARBA" id="ARBA00022737"/>
    </source>
</evidence>
<keyword evidence="2" id="KW-0175">Coiled coil</keyword>
<evidence type="ECO:0000256" key="2">
    <source>
        <dbReference type="SAM" id="Coils"/>
    </source>
</evidence>
<accession>A0ABR7M960</accession>
<dbReference type="InterPro" id="IPR015943">
    <property type="entry name" value="WD40/YVTN_repeat-like_dom_sf"/>
</dbReference>
<evidence type="ECO:0000256" key="3">
    <source>
        <dbReference type="SAM" id="SignalP"/>
    </source>
</evidence>
<evidence type="ECO:0000313" key="6">
    <source>
        <dbReference type="Proteomes" id="UP000765802"/>
    </source>
</evidence>
<evidence type="ECO:0000313" key="5">
    <source>
        <dbReference type="EMBL" id="MBC6491064.1"/>
    </source>
</evidence>